<dbReference type="SMART" id="SM00382">
    <property type="entry name" value="AAA"/>
    <property type="match status" value="1"/>
</dbReference>
<dbReference type="GO" id="GO:0009360">
    <property type="term" value="C:DNA polymerase III complex"/>
    <property type="evidence" value="ECO:0007669"/>
    <property type="project" value="TreeGrafter"/>
</dbReference>
<dbReference type="AlphaFoldDB" id="A0A1V8RIT1"/>
<dbReference type="GO" id="GO:0006261">
    <property type="term" value="P:DNA-templated DNA replication"/>
    <property type="evidence" value="ECO:0007669"/>
    <property type="project" value="TreeGrafter"/>
</dbReference>
<dbReference type="Proteomes" id="UP000191905">
    <property type="component" value="Unassembled WGS sequence"/>
</dbReference>
<reference evidence="2 3" key="1">
    <citation type="journal article" date="2016" name="Int. J. Syst. Evol. Microbiol.">
        <title>Pseudaminobacter manganicus sp. nov., isolated from sludge of a manganese mine.</title>
        <authorList>
            <person name="Li J."/>
            <person name="Huang J."/>
            <person name="Liao S."/>
            <person name="Wang G."/>
        </authorList>
    </citation>
    <scope>NUCLEOTIDE SEQUENCE [LARGE SCALE GENOMIC DNA]</scope>
    <source>
        <strain evidence="2 3">JH-7</strain>
    </source>
</reference>
<dbReference type="RefSeq" id="WP_080921796.1">
    <property type="nucleotide sequence ID" value="NZ_MDET01000060.1"/>
</dbReference>
<keyword evidence="3" id="KW-1185">Reference proteome</keyword>
<dbReference type="EMBL" id="MDET01000060">
    <property type="protein sequence ID" value="OQM73177.1"/>
    <property type="molecule type" value="Genomic_DNA"/>
</dbReference>
<dbReference type="InterPro" id="IPR027417">
    <property type="entry name" value="P-loop_NTPase"/>
</dbReference>
<evidence type="ECO:0000313" key="2">
    <source>
        <dbReference type="EMBL" id="OQM73177.1"/>
    </source>
</evidence>
<comment type="caution">
    <text evidence="2">The sequence shown here is derived from an EMBL/GenBank/DDBJ whole genome shotgun (WGS) entry which is preliminary data.</text>
</comment>
<dbReference type="NCBIfam" id="NF005677">
    <property type="entry name" value="PRK07471.1"/>
    <property type="match status" value="1"/>
</dbReference>
<feature type="domain" description="AAA+ ATPase" evidence="1">
    <location>
        <begin position="45"/>
        <end position="201"/>
    </location>
</feature>
<dbReference type="PANTHER" id="PTHR11669:SF8">
    <property type="entry name" value="DNA POLYMERASE III SUBUNIT DELTA"/>
    <property type="match status" value="1"/>
</dbReference>
<dbReference type="STRING" id="1873176.BFN67_09230"/>
<dbReference type="Pfam" id="PF13177">
    <property type="entry name" value="DNA_pol3_delta2"/>
    <property type="match status" value="1"/>
</dbReference>
<dbReference type="InterPro" id="IPR050238">
    <property type="entry name" value="DNA_Rep/Repair_Clamp_Loader"/>
</dbReference>
<dbReference type="PANTHER" id="PTHR11669">
    <property type="entry name" value="REPLICATION FACTOR C / DNA POLYMERASE III GAMMA-TAU SUBUNIT"/>
    <property type="match status" value="1"/>
</dbReference>
<gene>
    <name evidence="2" type="ORF">BFN67_09230</name>
</gene>
<sequence>MMFERIAPEQHDTLDGIAEPSENPRLVGHSNVTGLLASAYAAGKLPHALILAGPVGIGKATLAFHLAHHLLKYPRSETAPAHLATPDPATPLFRQMAMAAHPSVLHLTRPVDDKSKRFKTVVSVDEIRKVGQFLSMTSHDGGYRIVVVDPADDMNTNAANALLKNLEEPPPRTLFVLIVHAPGRLLPTIRSRCQIVRVDPLDDDALLVALEGVMALPQDPASRTALLKRAGGSARAAILLTQYGGLEIADALDGLVRKAGAGDVVGAHRLADAVTGRGQAIPFDIFNRRVLDLLSDSAREAAASGDLARANHLAGTWQEARNAVSEMEIYNLDKKQHALTMIDRLNSALRM</sequence>
<proteinExistence type="predicted"/>
<organism evidence="2 3">
    <name type="scientific">Manganibacter manganicus</name>
    <dbReference type="NCBI Taxonomy" id="1873176"/>
    <lineage>
        <taxon>Bacteria</taxon>
        <taxon>Pseudomonadati</taxon>
        <taxon>Pseudomonadota</taxon>
        <taxon>Alphaproteobacteria</taxon>
        <taxon>Hyphomicrobiales</taxon>
        <taxon>Phyllobacteriaceae</taxon>
        <taxon>Manganibacter</taxon>
    </lineage>
</organism>
<name>A0A1V8RIT1_9HYPH</name>
<evidence type="ECO:0000259" key="1">
    <source>
        <dbReference type="SMART" id="SM00382"/>
    </source>
</evidence>
<dbReference type="OrthoDB" id="9811073at2"/>
<accession>A0A1V8RIT1</accession>
<dbReference type="InterPro" id="IPR003593">
    <property type="entry name" value="AAA+_ATPase"/>
</dbReference>
<dbReference type="NCBIfam" id="NF006586">
    <property type="entry name" value="PRK09112.1"/>
    <property type="match status" value="1"/>
</dbReference>
<protein>
    <submittedName>
        <fullName evidence="2">DNA polymerase III subunit delta</fullName>
    </submittedName>
</protein>
<dbReference type="Gene3D" id="3.40.50.300">
    <property type="entry name" value="P-loop containing nucleotide triphosphate hydrolases"/>
    <property type="match status" value="1"/>
</dbReference>
<evidence type="ECO:0000313" key="3">
    <source>
        <dbReference type="Proteomes" id="UP000191905"/>
    </source>
</evidence>
<dbReference type="SUPFAM" id="SSF52540">
    <property type="entry name" value="P-loop containing nucleoside triphosphate hydrolases"/>
    <property type="match status" value="1"/>
</dbReference>